<dbReference type="InterPro" id="IPR005137">
    <property type="entry name" value="BtpA"/>
</dbReference>
<gene>
    <name evidence="2" type="ORF">KL859_04665</name>
</gene>
<comment type="similarity">
    <text evidence="1">Belongs to the BtpA family.</text>
</comment>
<name>A0ABS6HHM9_MYCGD</name>
<accession>A0ABS6HHM9</accession>
<dbReference type="InterPro" id="IPR011060">
    <property type="entry name" value="RibuloseP-bd_barrel"/>
</dbReference>
<dbReference type="PANTHER" id="PTHR21381">
    <property type="entry name" value="ZGC:162297"/>
    <property type="match status" value="1"/>
</dbReference>
<dbReference type="NCBIfam" id="TIGR00259">
    <property type="entry name" value="thylakoid_BtpA"/>
    <property type="match status" value="1"/>
</dbReference>
<keyword evidence="3" id="KW-1185">Reference proteome</keyword>
<dbReference type="SUPFAM" id="SSF51366">
    <property type="entry name" value="Ribulose-phoshate binding barrel"/>
    <property type="match status" value="1"/>
</dbReference>
<dbReference type="Proteomes" id="UP000696413">
    <property type="component" value="Unassembled WGS sequence"/>
</dbReference>
<evidence type="ECO:0000256" key="1">
    <source>
        <dbReference type="ARBA" id="ARBA00006007"/>
    </source>
</evidence>
<organism evidence="2 3">
    <name type="scientific">Mycolicibacterium goodii</name>
    <name type="common">Mycobacterium goodii</name>
    <dbReference type="NCBI Taxonomy" id="134601"/>
    <lineage>
        <taxon>Bacteria</taxon>
        <taxon>Bacillati</taxon>
        <taxon>Actinomycetota</taxon>
        <taxon>Actinomycetes</taxon>
        <taxon>Mycobacteriales</taxon>
        <taxon>Mycobacteriaceae</taxon>
        <taxon>Mycolicibacterium</taxon>
    </lineage>
</organism>
<protein>
    <submittedName>
        <fullName evidence="2">BtpA/SgcQ family protein</fullName>
    </submittedName>
</protein>
<comment type="caution">
    <text evidence="2">The sequence shown here is derived from an EMBL/GenBank/DDBJ whole genome shotgun (WGS) entry which is preliminary data.</text>
</comment>
<dbReference type="Pfam" id="PF03437">
    <property type="entry name" value="BtpA"/>
    <property type="match status" value="1"/>
</dbReference>
<evidence type="ECO:0000313" key="2">
    <source>
        <dbReference type="EMBL" id="MBU8822167.1"/>
    </source>
</evidence>
<dbReference type="RefSeq" id="WP_214394354.1">
    <property type="nucleotide sequence ID" value="NZ_JAHBOL010000001.1"/>
</dbReference>
<dbReference type="PIRSF" id="PIRSF005956">
    <property type="entry name" value="BtpA"/>
    <property type="match status" value="1"/>
</dbReference>
<dbReference type="PANTHER" id="PTHR21381:SF3">
    <property type="entry name" value="SGC REGION PROTEIN SGCQ-RELATED"/>
    <property type="match status" value="1"/>
</dbReference>
<dbReference type="EMBL" id="JAHBOM010000003">
    <property type="protein sequence ID" value="MBU8822167.1"/>
    <property type="molecule type" value="Genomic_DNA"/>
</dbReference>
<proteinExistence type="inferred from homology"/>
<evidence type="ECO:0000313" key="3">
    <source>
        <dbReference type="Proteomes" id="UP000696413"/>
    </source>
</evidence>
<sequence length="271" mass="28917">MTSWLDDVFAVRKPVIAMLHLAALPGDPGFDSAAGIRAVVERAKDELAALQEGGVDGVMISNEFSSPYLTETEPITAITMARVIGELLPEISVPYGVNVLWDGRASIDLAVATGAQWVREIFTGVYASDFGLWNTNVGAVARHRHRIGGDNVKLLFNIVPESAVYLAERDLASITATTVFATKPDAICVSGLTAGASTDRQALQVVKNAAGEVPVFVNTGVRAHNAAEQLAIADGAVVGTYFKEDGVFENRAVTSRVTELMDAVKEFRKNL</sequence>
<reference evidence="2 3" key="1">
    <citation type="submission" date="2021-05" db="EMBL/GenBank/DDBJ databases">
        <title>Draft Genome Sequences of Clinical Respiratory Isolates of Mycobacterium goodii Recovered in Ireland.</title>
        <authorList>
            <person name="Flanagan P.R."/>
            <person name="Mok S."/>
            <person name="Roycroft E."/>
            <person name="Rogers T.R."/>
            <person name="Fitzgibbon M."/>
        </authorList>
    </citation>
    <scope>NUCLEOTIDE SEQUENCE [LARGE SCALE GENOMIC DNA]</scope>
    <source>
        <strain evidence="2 3">14IE55</strain>
    </source>
</reference>